<feature type="compositionally biased region" description="Basic and acidic residues" evidence="1">
    <location>
        <begin position="237"/>
        <end position="248"/>
    </location>
</feature>
<comment type="caution">
    <text evidence="2">The sequence shown here is derived from an EMBL/GenBank/DDBJ whole genome shotgun (WGS) entry which is preliminary data.</text>
</comment>
<feature type="region of interest" description="Disordered" evidence="1">
    <location>
        <begin position="237"/>
        <end position="256"/>
    </location>
</feature>
<organism evidence="2 3">
    <name type="scientific">Eiseniibacteriota bacterium</name>
    <dbReference type="NCBI Taxonomy" id="2212470"/>
    <lineage>
        <taxon>Bacteria</taxon>
        <taxon>Candidatus Eiseniibacteriota</taxon>
    </lineage>
</organism>
<dbReference type="Proteomes" id="UP000316292">
    <property type="component" value="Unassembled WGS sequence"/>
</dbReference>
<accession>A0A538SDE1</accession>
<proteinExistence type="predicted"/>
<evidence type="ECO:0000256" key="1">
    <source>
        <dbReference type="SAM" id="MobiDB-lite"/>
    </source>
</evidence>
<name>A0A538SDE1_UNCEI</name>
<gene>
    <name evidence="2" type="ORF">E6K71_04765</name>
</gene>
<evidence type="ECO:0000313" key="2">
    <source>
        <dbReference type="EMBL" id="TMQ49382.1"/>
    </source>
</evidence>
<dbReference type="EMBL" id="VBOR01000057">
    <property type="protein sequence ID" value="TMQ49382.1"/>
    <property type="molecule type" value="Genomic_DNA"/>
</dbReference>
<evidence type="ECO:0000313" key="3">
    <source>
        <dbReference type="Proteomes" id="UP000316292"/>
    </source>
</evidence>
<reference evidence="2 3" key="1">
    <citation type="journal article" date="2019" name="Nat. Microbiol.">
        <title>Mediterranean grassland soil C-N compound turnover is dependent on rainfall and depth, and is mediated by genomically divergent microorganisms.</title>
        <authorList>
            <person name="Diamond S."/>
            <person name="Andeer P.F."/>
            <person name="Li Z."/>
            <person name="Crits-Christoph A."/>
            <person name="Burstein D."/>
            <person name="Anantharaman K."/>
            <person name="Lane K.R."/>
            <person name="Thomas B.C."/>
            <person name="Pan C."/>
            <person name="Northen T.R."/>
            <person name="Banfield J.F."/>
        </authorList>
    </citation>
    <scope>NUCLEOTIDE SEQUENCE [LARGE SCALE GENOMIC DNA]</scope>
    <source>
        <strain evidence="2">WS_1</strain>
    </source>
</reference>
<sequence length="256" mass="28941">MNAWTERRDPNEGRSRLVRIALLLALCALAWGTRSAEPAPSRTKVPARQAPQEAVERMLARVFRAPEVRSQVTITRSDPFGGPGERSNGRVWFLPGRGLRYRSEERLGEDIVVDREQRTFLVYRPSERVLYRADWDRAPARMRQLITEPERILDAKFLAARERRLAGGVWREGYRLQRASLGDSLPAVSVWIAADPRSGLPRWLSAGGAEDSVDVEFRSITILSKASPGDLMLRLPHDVRTEPLDPRDLLPGGESR</sequence>
<dbReference type="AlphaFoldDB" id="A0A538SDE1"/>
<evidence type="ECO:0008006" key="4">
    <source>
        <dbReference type="Google" id="ProtNLM"/>
    </source>
</evidence>
<protein>
    <recommendedName>
        <fullName evidence="4">Outer membrane lipoprotein carrier protein LolA</fullName>
    </recommendedName>
</protein>